<dbReference type="KEGG" id="msj:MSSAC_3165"/>
<evidence type="ECO:0000313" key="2">
    <source>
        <dbReference type="Proteomes" id="UP000033123"/>
    </source>
</evidence>
<dbReference type="Proteomes" id="UP000033123">
    <property type="component" value="Chromosome"/>
</dbReference>
<sequence>MKRPGVVHNVLAFSPEHFFTASSLASAGILGLSLSTVALSRGDSAGLYIREKRQNLETSDGRSRRSLIFREFFKKKDKKKKLMKQELGPLTALLSYVRI</sequence>
<gene>
    <name evidence="1" type="ORF">MSSAC_3165</name>
</gene>
<name>A0A0E3PQW6_9EURY</name>
<reference evidence="1 2" key="1">
    <citation type="submission" date="2014-07" db="EMBL/GenBank/DDBJ databases">
        <title>Methanogenic archaea and the global carbon cycle.</title>
        <authorList>
            <person name="Henriksen J.R."/>
            <person name="Luke J."/>
            <person name="Reinhart S."/>
            <person name="Benedict M.N."/>
            <person name="Youngblut N.D."/>
            <person name="Metcalf M.E."/>
            <person name="Whitaker R.J."/>
            <person name="Metcalf W.W."/>
        </authorList>
    </citation>
    <scope>NUCLEOTIDE SEQUENCE [LARGE SCALE GENOMIC DNA]</scope>
    <source>
        <strain evidence="1 2">C2J</strain>
    </source>
</reference>
<organism evidence="1 2">
    <name type="scientific">Methanosarcina siciliae C2J</name>
    <dbReference type="NCBI Taxonomy" id="1434118"/>
    <lineage>
        <taxon>Archaea</taxon>
        <taxon>Methanobacteriati</taxon>
        <taxon>Methanobacteriota</taxon>
        <taxon>Stenosarchaea group</taxon>
        <taxon>Methanomicrobia</taxon>
        <taxon>Methanosarcinales</taxon>
        <taxon>Methanosarcinaceae</taxon>
        <taxon>Methanosarcina</taxon>
    </lineage>
</organism>
<dbReference type="EMBL" id="CP009508">
    <property type="protein sequence ID" value="AKB37755.1"/>
    <property type="molecule type" value="Genomic_DNA"/>
</dbReference>
<protein>
    <submittedName>
        <fullName evidence="1">Uncharacterized protein</fullName>
    </submittedName>
</protein>
<accession>A0A0E3PQW6</accession>
<dbReference type="HOGENOM" id="CLU_2313836_0_0_2"/>
<dbReference type="AlphaFoldDB" id="A0A0E3PQW6"/>
<proteinExistence type="predicted"/>
<evidence type="ECO:0000313" key="1">
    <source>
        <dbReference type="EMBL" id="AKB37755.1"/>
    </source>
</evidence>